<name>K7YM45_9PROT</name>
<dbReference type="EMBL" id="CP003539">
    <property type="protein sequence ID" value="AFX98572.1"/>
    <property type="molecule type" value="Genomic_DNA"/>
</dbReference>
<reference evidence="1 2" key="1">
    <citation type="journal article" date="2012" name="Proc. Natl. Acad. Sci. U.S.A.">
        <title>Genome streamlining and chemical defense in a coral reef symbiosis.</title>
        <authorList>
            <person name="Kwan J.C."/>
            <person name="Donia M.S."/>
            <person name="Han A.W."/>
            <person name="Hirose E."/>
            <person name="Haygood M.G."/>
            <person name="Schmidt E.W."/>
        </authorList>
    </citation>
    <scope>NUCLEOTIDE SEQUENCE [LARGE SCALE GENOMIC DNA]</scope>
    <source>
        <strain evidence="1 2">L2</strain>
    </source>
</reference>
<dbReference type="STRING" id="1193729.A1OE_377"/>
<accession>K7YM45</accession>
<sequence length="39" mass="4575">MIFVISKNFLPILLIRKIIGICKMLPSSEYHLIMEISLR</sequence>
<proteinExistence type="predicted"/>
<organism evidence="1 2">
    <name type="scientific">Candidatus Endolissoclinum faulkneri L2</name>
    <dbReference type="NCBI Taxonomy" id="1193729"/>
    <lineage>
        <taxon>Bacteria</taxon>
        <taxon>Pseudomonadati</taxon>
        <taxon>Pseudomonadota</taxon>
        <taxon>Alphaproteobacteria</taxon>
        <taxon>Rhodospirillales</taxon>
        <taxon>Rhodospirillaceae</taxon>
        <taxon>Candidatus Endolissoclinum</taxon>
    </lineage>
</organism>
<evidence type="ECO:0000313" key="2">
    <source>
        <dbReference type="Proteomes" id="UP000010077"/>
    </source>
</evidence>
<dbReference type="Proteomes" id="UP000010077">
    <property type="component" value="Chromosome"/>
</dbReference>
<dbReference type="AlphaFoldDB" id="K7YM45"/>
<protein>
    <submittedName>
        <fullName evidence="1">Uncharacterized protein</fullName>
    </submittedName>
</protein>
<keyword evidence="2" id="KW-1185">Reference proteome</keyword>
<dbReference type="HOGENOM" id="CLU_3306441_0_0_5"/>
<gene>
    <name evidence="1" type="ORF">A1OE_377</name>
</gene>
<evidence type="ECO:0000313" key="1">
    <source>
        <dbReference type="EMBL" id="AFX98572.1"/>
    </source>
</evidence>
<dbReference type="KEGG" id="thal:A1OE_377"/>